<organism evidence="2 3">
    <name type="scientific">Phaseolus coccineus</name>
    <name type="common">Scarlet runner bean</name>
    <name type="synonym">Phaseolus multiflorus</name>
    <dbReference type="NCBI Taxonomy" id="3886"/>
    <lineage>
        <taxon>Eukaryota</taxon>
        <taxon>Viridiplantae</taxon>
        <taxon>Streptophyta</taxon>
        <taxon>Embryophyta</taxon>
        <taxon>Tracheophyta</taxon>
        <taxon>Spermatophyta</taxon>
        <taxon>Magnoliopsida</taxon>
        <taxon>eudicotyledons</taxon>
        <taxon>Gunneridae</taxon>
        <taxon>Pentapetalae</taxon>
        <taxon>rosids</taxon>
        <taxon>fabids</taxon>
        <taxon>Fabales</taxon>
        <taxon>Fabaceae</taxon>
        <taxon>Papilionoideae</taxon>
        <taxon>50 kb inversion clade</taxon>
        <taxon>NPAAA clade</taxon>
        <taxon>indigoferoid/millettioid clade</taxon>
        <taxon>Phaseoleae</taxon>
        <taxon>Phaseolus</taxon>
    </lineage>
</organism>
<name>A0AAN9N9S1_PHACN</name>
<accession>A0AAN9N9S1</accession>
<dbReference type="Proteomes" id="UP001374584">
    <property type="component" value="Unassembled WGS sequence"/>
</dbReference>
<keyword evidence="3" id="KW-1185">Reference proteome</keyword>
<proteinExistence type="predicted"/>
<dbReference type="PANTHER" id="PTHR46741">
    <property type="entry name" value="OS09G0413600 PROTEIN"/>
    <property type="match status" value="1"/>
</dbReference>
<dbReference type="PANTHER" id="PTHR46741:SF1">
    <property type="entry name" value="DUF1666 FAMILY PROTEIN"/>
    <property type="match status" value="1"/>
</dbReference>
<feature type="region of interest" description="Disordered" evidence="1">
    <location>
        <begin position="331"/>
        <end position="357"/>
    </location>
</feature>
<dbReference type="InterPro" id="IPR012870">
    <property type="entry name" value="DUF1666"/>
</dbReference>
<comment type="caution">
    <text evidence="2">The sequence shown here is derived from an EMBL/GenBank/DDBJ whole genome shotgun (WGS) entry which is preliminary data.</text>
</comment>
<dbReference type="AlphaFoldDB" id="A0AAN9N9S1"/>
<dbReference type="Pfam" id="PF07891">
    <property type="entry name" value="DUF1666"/>
    <property type="match status" value="1"/>
</dbReference>
<evidence type="ECO:0000256" key="1">
    <source>
        <dbReference type="SAM" id="MobiDB-lite"/>
    </source>
</evidence>
<reference evidence="2 3" key="1">
    <citation type="submission" date="2024-01" db="EMBL/GenBank/DDBJ databases">
        <title>The genomes of 5 underutilized Papilionoideae crops provide insights into root nodulation and disease resistanc.</title>
        <authorList>
            <person name="Jiang F."/>
        </authorList>
    </citation>
    <scope>NUCLEOTIDE SEQUENCE [LARGE SCALE GENOMIC DNA]</scope>
    <source>
        <strain evidence="2">JINMINGXINNONG_FW02</strain>
        <tissue evidence="2">Leaves</tissue>
    </source>
</reference>
<evidence type="ECO:0008006" key="4">
    <source>
        <dbReference type="Google" id="ProtNLM"/>
    </source>
</evidence>
<evidence type="ECO:0000313" key="2">
    <source>
        <dbReference type="EMBL" id="KAK7368396.1"/>
    </source>
</evidence>
<gene>
    <name evidence="2" type="ORF">VNO80_10421</name>
</gene>
<dbReference type="EMBL" id="JAYMYR010000004">
    <property type="protein sequence ID" value="KAK7368396.1"/>
    <property type="molecule type" value="Genomic_DNA"/>
</dbReference>
<evidence type="ECO:0000313" key="3">
    <source>
        <dbReference type="Proteomes" id="UP001374584"/>
    </source>
</evidence>
<protein>
    <recommendedName>
        <fullName evidence="4">Ribosomal protein L34Ae</fullName>
    </recommendedName>
</protein>
<sequence>MPNLAYLGPKIKLCQDIILPPIWVCITEESSLSQNESFDGEIFLLPISLALMGARNLVMLKTHVESINFSFANGFVYENVLWALAPLRVFFYNYVLYSLGLILKHIFRFHVEDWKSEHLIQHDLLDQTKRNQIEDSNIDGVAEELANLLFPIFDNFHVAIDEREGETRCPVLFVKDSDTYIREDADNLQGETKSSVLREINSDVLQDANKLEGETECSVLEEKDLDMYEDGKRREGEIEGSVSMETLSYVHEDVKKITENETDSSVSTEADSNLLPEEKTEDFFFTNTDSVEANGLVEEPSILTFTFLQNYIAPNASDNLFSSNENISKMESSENNLEEGLVSQDEEQRNITSSSTSGPIFQSNAFCASDSFDDDNLNDSTFQSDFGSESCNNNIDYSVALQVLSSKRFCEGFGTEDLEGNNGEFREESQYSCDNEVSHDLSFDLVEDKNQRESSSYHGEDTMWEDKWDESDFDEEEDDDFDWENDEVVEQLKMELKNARQGGLATILEEEEEEAKSPKVVEDLKPLKIEKKIEFKDHIVEIQKVYRCYAEKTRKLDVLNYQTMHAIGLLQLKVPPKLIIIPKSTVQSVNPLISQNLWPRKAQKQISDPILKFVQDLHIDLELVYVGQVCLSWEMLCWQHKKVKELQQYDSQWPRSYNLVAGDFQLFQVLMQRFLEEEPYQGPRIQNYNNNRCVIRNLLQVPPIKDDNTKDKKLIKLGEEYAINSERLAKIISESMQIFWEFVRADKDYGNVIKASHKTGIDLKDRSISDLLGNVTTQLQKKEKKLKDIVRSGNCIVRKFQKHNEDQIQLDQEQLLAQVGLRLVSRVLHMKRLRKDQLMWCNEKLNRIKFVGRKVQVEPSLLFFPC</sequence>